<gene>
    <name evidence="2" type="ORF">NOO_LOCUS4213</name>
    <name evidence="3" type="ORF">NOO_LOCUS4314</name>
</gene>
<reference evidence="2 4" key="2">
    <citation type="submission" date="2018-08" db="EMBL/GenBank/DDBJ databases">
        <authorList>
            <person name="Laetsch R D."/>
            <person name="Stevens L."/>
            <person name="Kumar S."/>
            <person name="Blaxter L. M."/>
        </authorList>
    </citation>
    <scope>NUCLEOTIDE SEQUENCE [LARGE SCALE GENOMIC DNA]</scope>
</reference>
<dbReference type="EMBL" id="UYRW01000914">
    <property type="protein sequence ID" value="VDK72220.1"/>
    <property type="molecule type" value="Genomic_DNA"/>
</dbReference>
<protein>
    <submittedName>
        <fullName evidence="5 6">DUF4158 domain-containing protein</fullName>
    </submittedName>
</protein>
<evidence type="ECO:0000313" key="2">
    <source>
        <dbReference type="EMBL" id="VDK72220.1"/>
    </source>
</evidence>
<reference evidence="5 6" key="1">
    <citation type="submission" date="2016-06" db="UniProtKB">
        <authorList>
            <consortium name="WormBaseParasite"/>
        </authorList>
    </citation>
    <scope>IDENTIFICATION</scope>
</reference>
<evidence type="ECO:0000313" key="6">
    <source>
        <dbReference type="WBParaSite" id="nOo.2.0.1.t04314-RA"/>
    </source>
</evidence>
<dbReference type="Proteomes" id="UP000271087">
    <property type="component" value="Unassembled WGS sequence"/>
</dbReference>
<evidence type="ECO:0000313" key="4">
    <source>
        <dbReference type="Proteomes" id="UP000271087"/>
    </source>
</evidence>
<feature type="region of interest" description="Disordered" evidence="1">
    <location>
        <begin position="26"/>
        <end position="54"/>
    </location>
</feature>
<dbReference type="OrthoDB" id="5901207at2759"/>
<name>A0A182E862_ONCOC</name>
<evidence type="ECO:0000256" key="1">
    <source>
        <dbReference type="SAM" id="MobiDB-lite"/>
    </source>
</evidence>
<evidence type="ECO:0000313" key="5">
    <source>
        <dbReference type="WBParaSite" id="nOo.2.0.1.t04213-RA"/>
    </source>
</evidence>
<dbReference type="STRING" id="42157.A0A182E862"/>
<accession>A0A182E862</accession>
<proteinExistence type="predicted"/>
<feature type="compositionally biased region" description="Basic residues" evidence="1">
    <location>
        <begin position="38"/>
        <end position="50"/>
    </location>
</feature>
<organism evidence="5">
    <name type="scientific">Onchocerca ochengi</name>
    <name type="common">Filarial nematode worm</name>
    <dbReference type="NCBI Taxonomy" id="42157"/>
    <lineage>
        <taxon>Eukaryota</taxon>
        <taxon>Metazoa</taxon>
        <taxon>Ecdysozoa</taxon>
        <taxon>Nematoda</taxon>
        <taxon>Chromadorea</taxon>
        <taxon>Rhabditida</taxon>
        <taxon>Spirurina</taxon>
        <taxon>Spiruromorpha</taxon>
        <taxon>Filarioidea</taxon>
        <taxon>Onchocercidae</taxon>
        <taxon>Onchocerca</taxon>
    </lineage>
</organism>
<dbReference type="WBParaSite" id="nOo.2.0.1.t04213-RA">
    <property type="protein sequence ID" value="nOo.2.0.1.t04213-RA"/>
    <property type="gene ID" value="nOo.2.0.1.g04213"/>
</dbReference>
<keyword evidence="4" id="KW-1185">Reference proteome</keyword>
<dbReference type="WBParaSite" id="nOo.2.0.1.t04314-RA">
    <property type="protein sequence ID" value="nOo.2.0.1.t04314-RA"/>
    <property type="gene ID" value="nOo.2.0.1.g04314"/>
</dbReference>
<dbReference type="EMBL" id="UYRW01000953">
    <property type="protein sequence ID" value="VDK72548.1"/>
    <property type="molecule type" value="Genomic_DNA"/>
</dbReference>
<sequence>MEFEAIINERPLVDIEEMGMMLKPGDFLYPGSEESRKRAQRKHRGPRRRIRQESEIHELVLSKGDCPRNI</sequence>
<evidence type="ECO:0000313" key="3">
    <source>
        <dbReference type="EMBL" id="VDK72548.1"/>
    </source>
</evidence>
<dbReference type="AlphaFoldDB" id="A0A182E862"/>